<sequence length="431" mass="47160">MKYDVVVMGGGLAGLICGIHLTQSGLSCAIVSAGQNALHFSSGSLDLLTHLPDGRMVEKPLSMLDELKQQAPNHPYSLIGSAKVTELAQLAQATLHQAGVNLKGSWEENHYRVTPLGHKRMTWLSPESVPTVGLHQSMNLGKIAVLGIEGFLDFQPQMVADELDREGLEAEACYVHLPLLDRLRENPSEFRAINVARWLDRPENMAQMVEEIAPLVANADTVFMPACIGLDSEEPMLELQKQLGKPLFLLPTLPPSLLGIRLHETLLRQFRRQGGVMMPGDKVTSVNFVGSRIESVQTRNHGNISLKAKHFVLATGSFFNNGLVAKFDRVYEPLMNLDLCDIAERSTWTNKEFFASQPYMAFGVQTDHTLRGKKQGDTIENLYVAGAVLGGFDPLTQGCGAGVSLISGLYAANEIVNEFAQDKAMQAEVAQ</sequence>
<dbReference type="PROSITE" id="PS51257">
    <property type="entry name" value="PROKAR_LIPOPROTEIN"/>
    <property type="match status" value="1"/>
</dbReference>
<protein>
    <recommendedName>
        <fullName evidence="5">Anaerobic glycerol-3-phosphate dehydrogenase subunit B</fullName>
        <shortName evidence="5">Anaerobic G-3-P dehydrogenase subunit B</shortName>
        <shortName evidence="5">Anaerobic G3Pdhase B</shortName>
        <ecNumber evidence="5">1.1.5.3</ecNumber>
    </recommendedName>
</protein>
<dbReference type="InterPro" id="IPR009158">
    <property type="entry name" value="G3P_DH_GlpB_su"/>
</dbReference>
<comment type="cofactor">
    <cofactor evidence="5">
        <name>FMN</name>
        <dbReference type="ChEBI" id="CHEBI:58210"/>
    </cofactor>
</comment>
<comment type="function">
    <text evidence="5">Conversion of glycerol 3-phosphate to dihydroxyacetone. Uses fumarate or nitrate as electron acceptor.</text>
</comment>
<gene>
    <name evidence="5 7" type="primary">glpB</name>
    <name evidence="7" type="ORF">NCTC12026_03301</name>
</gene>
<keyword evidence="2 5" id="KW-0285">Flavoprotein</keyword>
<dbReference type="InterPro" id="IPR036188">
    <property type="entry name" value="FAD/NAD-bd_sf"/>
</dbReference>
<dbReference type="PANTHER" id="PTHR43734:SF7">
    <property type="entry name" value="4,4'-DIAPONEUROSPORENE OXYGENASE"/>
    <property type="match status" value="1"/>
</dbReference>
<dbReference type="Gene3D" id="3.50.50.60">
    <property type="entry name" value="FAD/NAD(P)-binding domain"/>
    <property type="match status" value="1"/>
</dbReference>
<dbReference type="GO" id="GO:0004368">
    <property type="term" value="F:glycerol-3-phosphate dehydrogenase (quinone) activity"/>
    <property type="evidence" value="ECO:0007669"/>
    <property type="project" value="UniProtKB-UniRule"/>
</dbReference>
<accession>A0A379G7A5</accession>
<dbReference type="InterPro" id="IPR003953">
    <property type="entry name" value="FAD-dep_OxRdtase_2_FAD-bd"/>
</dbReference>
<keyword evidence="4 5" id="KW-0560">Oxidoreductase</keyword>
<dbReference type="NCBIfam" id="NF003718">
    <property type="entry name" value="PRK05329.1-1"/>
    <property type="match status" value="1"/>
</dbReference>
<evidence type="ECO:0000256" key="1">
    <source>
        <dbReference type="ARBA" id="ARBA00006046"/>
    </source>
</evidence>
<dbReference type="GO" id="GO:0019563">
    <property type="term" value="P:glycerol catabolic process"/>
    <property type="evidence" value="ECO:0007669"/>
    <property type="project" value="UniProtKB-UniRule"/>
</dbReference>
<dbReference type="NCBIfam" id="NF003721">
    <property type="entry name" value="PRK05329.1-4"/>
    <property type="match status" value="1"/>
</dbReference>
<dbReference type="EMBL" id="UGUA01000002">
    <property type="protein sequence ID" value="SUC36858.1"/>
    <property type="molecule type" value="Genomic_DNA"/>
</dbReference>
<dbReference type="Proteomes" id="UP000255129">
    <property type="component" value="Unassembled WGS sequence"/>
</dbReference>
<dbReference type="RefSeq" id="WP_115164706.1">
    <property type="nucleotide sequence ID" value="NZ_UGUA01000002.1"/>
</dbReference>
<organism evidence="7 8">
    <name type="scientific">Providencia rustigianii</name>
    <dbReference type="NCBI Taxonomy" id="158850"/>
    <lineage>
        <taxon>Bacteria</taxon>
        <taxon>Pseudomonadati</taxon>
        <taxon>Pseudomonadota</taxon>
        <taxon>Gammaproteobacteria</taxon>
        <taxon>Enterobacterales</taxon>
        <taxon>Morganellaceae</taxon>
        <taxon>Providencia</taxon>
    </lineage>
</organism>
<comment type="similarity">
    <text evidence="1">Belongs to the carotenoid/retinoid oxidoreductase family.</text>
</comment>
<dbReference type="PIRSF" id="PIRSF000141">
    <property type="entry name" value="Anaerobic_G3P_dh"/>
    <property type="match status" value="1"/>
</dbReference>
<comment type="pathway">
    <text evidence="5">Polyol metabolism; glycerol degradation via glycerol kinase pathway; glycerone phosphate from sn-glycerol 3-phosphate (anaerobic route): step 1/1.</text>
</comment>
<dbReference type="PANTHER" id="PTHR43734">
    <property type="entry name" value="PHYTOENE DESATURASE"/>
    <property type="match status" value="1"/>
</dbReference>
<comment type="catalytic activity">
    <reaction evidence="5">
        <text>a quinone + sn-glycerol 3-phosphate = dihydroxyacetone phosphate + a quinol</text>
        <dbReference type="Rhea" id="RHEA:18977"/>
        <dbReference type="ChEBI" id="CHEBI:24646"/>
        <dbReference type="ChEBI" id="CHEBI:57597"/>
        <dbReference type="ChEBI" id="CHEBI:57642"/>
        <dbReference type="ChEBI" id="CHEBI:132124"/>
        <dbReference type="EC" id="1.1.5.3"/>
    </reaction>
</comment>
<comment type="subunit">
    <text evidence="5">Composed of a catalytic GlpA/B dimer and of membrane bound GlpC.</text>
</comment>
<feature type="domain" description="FAD-dependent oxidoreductase 2 FAD-binding" evidence="6">
    <location>
        <begin position="4"/>
        <end position="403"/>
    </location>
</feature>
<evidence type="ECO:0000259" key="6">
    <source>
        <dbReference type="Pfam" id="PF00890"/>
    </source>
</evidence>
<dbReference type="NCBIfam" id="NF003720">
    <property type="entry name" value="PRK05329.1-3"/>
    <property type="match status" value="1"/>
</dbReference>
<dbReference type="NCBIfam" id="NF003719">
    <property type="entry name" value="PRK05329.1-2"/>
    <property type="match status" value="1"/>
</dbReference>
<proteinExistence type="inferred from homology"/>
<dbReference type="OrthoDB" id="6395323at2"/>
<dbReference type="EC" id="1.1.5.3" evidence="5"/>
<evidence type="ECO:0000256" key="4">
    <source>
        <dbReference type="ARBA" id="ARBA00023002"/>
    </source>
</evidence>
<evidence type="ECO:0000313" key="8">
    <source>
        <dbReference type="Proteomes" id="UP000255129"/>
    </source>
</evidence>
<keyword evidence="3 5" id="KW-0288">FMN</keyword>
<dbReference type="NCBIfam" id="TIGR03378">
    <property type="entry name" value="glycerol3P_GlpB"/>
    <property type="match status" value="1"/>
</dbReference>
<dbReference type="AlphaFoldDB" id="A0A379G7A5"/>
<evidence type="ECO:0000313" key="7">
    <source>
        <dbReference type="EMBL" id="SUC36858.1"/>
    </source>
</evidence>
<name>A0A379G7A5_9GAMM</name>
<evidence type="ECO:0000256" key="2">
    <source>
        <dbReference type="ARBA" id="ARBA00022630"/>
    </source>
</evidence>
<comment type="similarity">
    <text evidence="5">Belongs to the anaerobic G-3-P dehydrogenase subunit B family.</text>
</comment>
<evidence type="ECO:0000256" key="5">
    <source>
        <dbReference type="HAMAP-Rule" id="MF_00753"/>
    </source>
</evidence>
<dbReference type="SUPFAM" id="SSF51905">
    <property type="entry name" value="FAD/NAD(P)-binding domain"/>
    <property type="match status" value="1"/>
</dbReference>
<evidence type="ECO:0000256" key="3">
    <source>
        <dbReference type="ARBA" id="ARBA00022643"/>
    </source>
</evidence>
<dbReference type="UniPathway" id="UPA00618">
    <property type="reaction ID" value="UER00673"/>
</dbReference>
<dbReference type="GO" id="GO:0009331">
    <property type="term" value="C:glycerol-3-phosphate dehydrogenase (FAD) complex"/>
    <property type="evidence" value="ECO:0007669"/>
    <property type="project" value="InterPro"/>
</dbReference>
<dbReference type="Pfam" id="PF00890">
    <property type="entry name" value="FAD_binding_2"/>
    <property type="match status" value="1"/>
</dbReference>
<reference evidence="7 8" key="1">
    <citation type="submission" date="2018-06" db="EMBL/GenBank/DDBJ databases">
        <authorList>
            <consortium name="Pathogen Informatics"/>
            <person name="Doyle S."/>
        </authorList>
    </citation>
    <scope>NUCLEOTIDE SEQUENCE [LARGE SCALE GENOMIC DNA]</scope>
    <source>
        <strain evidence="7 8">NCTC12026</strain>
    </source>
</reference>
<dbReference type="HAMAP" id="MF_00753">
    <property type="entry name" value="Glycerol3P_GlpB"/>
    <property type="match status" value="1"/>
</dbReference>